<evidence type="ECO:0000256" key="2">
    <source>
        <dbReference type="SAM" id="Phobius"/>
    </source>
</evidence>
<feature type="transmembrane region" description="Helical" evidence="2">
    <location>
        <begin position="61"/>
        <end position="82"/>
    </location>
</feature>
<evidence type="ECO:0000313" key="4">
    <source>
        <dbReference type="Proteomes" id="UP000735302"/>
    </source>
</evidence>
<accession>A0AAV4A5C4</accession>
<keyword evidence="2" id="KW-1133">Transmembrane helix</keyword>
<reference evidence="3 4" key="1">
    <citation type="journal article" date="2021" name="Elife">
        <title>Chloroplast acquisition without the gene transfer in kleptoplastic sea slugs, Plakobranchus ocellatus.</title>
        <authorList>
            <person name="Maeda T."/>
            <person name="Takahashi S."/>
            <person name="Yoshida T."/>
            <person name="Shimamura S."/>
            <person name="Takaki Y."/>
            <person name="Nagai Y."/>
            <person name="Toyoda A."/>
            <person name="Suzuki Y."/>
            <person name="Arimoto A."/>
            <person name="Ishii H."/>
            <person name="Satoh N."/>
            <person name="Nishiyama T."/>
            <person name="Hasebe M."/>
            <person name="Maruyama T."/>
            <person name="Minagawa J."/>
            <person name="Obokata J."/>
            <person name="Shigenobu S."/>
        </authorList>
    </citation>
    <scope>NUCLEOTIDE SEQUENCE [LARGE SCALE GENOMIC DNA]</scope>
</reference>
<evidence type="ECO:0000313" key="3">
    <source>
        <dbReference type="EMBL" id="GFO06431.1"/>
    </source>
</evidence>
<evidence type="ECO:0000256" key="1">
    <source>
        <dbReference type="SAM" id="MobiDB-lite"/>
    </source>
</evidence>
<dbReference type="AlphaFoldDB" id="A0AAV4A5C4"/>
<organism evidence="3 4">
    <name type="scientific">Plakobranchus ocellatus</name>
    <dbReference type="NCBI Taxonomy" id="259542"/>
    <lineage>
        <taxon>Eukaryota</taxon>
        <taxon>Metazoa</taxon>
        <taxon>Spiralia</taxon>
        <taxon>Lophotrochozoa</taxon>
        <taxon>Mollusca</taxon>
        <taxon>Gastropoda</taxon>
        <taxon>Heterobranchia</taxon>
        <taxon>Euthyneura</taxon>
        <taxon>Panpulmonata</taxon>
        <taxon>Sacoglossa</taxon>
        <taxon>Placobranchoidea</taxon>
        <taxon>Plakobranchidae</taxon>
        <taxon>Plakobranchus</taxon>
    </lineage>
</organism>
<keyword evidence="4" id="KW-1185">Reference proteome</keyword>
<sequence length="115" mass="12764">MNGNLRRGNYDGTRRMIKQFRCQQRVQGMLIFHLAAPGLDSLSLAAGGVESRTYQTIRWPQSILLSSIILKISLLYLLLLNFQLSGSAPDKQGKAPQTTNQHQSCASGSRSDFSH</sequence>
<gene>
    <name evidence="3" type="ORF">PoB_003293600</name>
</gene>
<protein>
    <submittedName>
        <fullName evidence="3">Uncharacterized protein</fullName>
    </submittedName>
</protein>
<dbReference type="Proteomes" id="UP000735302">
    <property type="component" value="Unassembled WGS sequence"/>
</dbReference>
<name>A0AAV4A5C4_9GAST</name>
<feature type="region of interest" description="Disordered" evidence="1">
    <location>
        <begin position="89"/>
        <end position="115"/>
    </location>
</feature>
<dbReference type="EMBL" id="BLXT01003772">
    <property type="protein sequence ID" value="GFO06431.1"/>
    <property type="molecule type" value="Genomic_DNA"/>
</dbReference>
<feature type="compositionally biased region" description="Polar residues" evidence="1">
    <location>
        <begin position="95"/>
        <end position="115"/>
    </location>
</feature>
<keyword evidence="2" id="KW-0472">Membrane</keyword>
<proteinExistence type="predicted"/>
<comment type="caution">
    <text evidence="3">The sequence shown here is derived from an EMBL/GenBank/DDBJ whole genome shotgun (WGS) entry which is preliminary data.</text>
</comment>
<keyword evidence="2" id="KW-0812">Transmembrane</keyword>